<feature type="transmembrane region" description="Helical" evidence="1">
    <location>
        <begin position="99"/>
        <end position="125"/>
    </location>
</feature>
<feature type="transmembrane region" description="Helical" evidence="1">
    <location>
        <begin position="145"/>
        <end position="164"/>
    </location>
</feature>
<keyword evidence="1" id="KW-0812">Transmembrane</keyword>
<protein>
    <submittedName>
        <fullName evidence="2">ABC transporter permease</fullName>
    </submittedName>
</protein>
<feature type="transmembrane region" description="Helical" evidence="1">
    <location>
        <begin position="171"/>
        <end position="190"/>
    </location>
</feature>
<proteinExistence type="predicted"/>
<dbReference type="AlphaFoldDB" id="A0A9D1D0P6"/>
<comment type="caution">
    <text evidence="2">The sequence shown here is derived from an EMBL/GenBank/DDBJ whole genome shotgun (WGS) entry which is preliminary data.</text>
</comment>
<sequence>MELLLRAECRKLRRSKILWIAGFAAVMVAVIVFTQGQFTFYDNRYIDGAGWFMTAAQSLATFYVLPAVIALLGSYMICREEQEDILKSLRLIPIDERKLTFAKMMLTLVFSVLIYLLLFAAAFIVEAVLHLEALSIGLILENLKRYLLDGVGVFFAISPIIAFVARIKRGYWLALIFAELYSFAGLFASMSDQLKTVYPMTAVFHLSGYYEASVLQVLAGAAVLLACAVLAFFLLKGLNHRMKSEREPLT</sequence>
<accession>A0A9D1D0P6</accession>
<dbReference type="EMBL" id="DVFT01000058">
    <property type="protein sequence ID" value="HIQ95748.1"/>
    <property type="molecule type" value="Genomic_DNA"/>
</dbReference>
<feature type="transmembrane region" description="Helical" evidence="1">
    <location>
        <begin position="60"/>
        <end position="78"/>
    </location>
</feature>
<gene>
    <name evidence="2" type="ORF">IAB26_04220</name>
</gene>
<feature type="transmembrane region" description="Helical" evidence="1">
    <location>
        <begin position="17"/>
        <end position="40"/>
    </location>
</feature>
<evidence type="ECO:0000313" key="3">
    <source>
        <dbReference type="Proteomes" id="UP000886886"/>
    </source>
</evidence>
<dbReference type="Proteomes" id="UP000886886">
    <property type="component" value="Unassembled WGS sequence"/>
</dbReference>
<reference evidence="2" key="1">
    <citation type="submission" date="2020-10" db="EMBL/GenBank/DDBJ databases">
        <authorList>
            <person name="Gilroy R."/>
        </authorList>
    </citation>
    <scope>NUCLEOTIDE SEQUENCE</scope>
    <source>
        <strain evidence="2">ChiSjej3B21-11622</strain>
    </source>
</reference>
<evidence type="ECO:0000256" key="1">
    <source>
        <dbReference type="SAM" id="Phobius"/>
    </source>
</evidence>
<keyword evidence="1" id="KW-1133">Transmembrane helix</keyword>
<reference evidence="2" key="2">
    <citation type="journal article" date="2021" name="PeerJ">
        <title>Extensive microbial diversity within the chicken gut microbiome revealed by metagenomics and culture.</title>
        <authorList>
            <person name="Gilroy R."/>
            <person name="Ravi A."/>
            <person name="Getino M."/>
            <person name="Pursley I."/>
            <person name="Horton D.L."/>
            <person name="Alikhan N.F."/>
            <person name="Baker D."/>
            <person name="Gharbi K."/>
            <person name="Hall N."/>
            <person name="Watson M."/>
            <person name="Adriaenssens E.M."/>
            <person name="Foster-Nyarko E."/>
            <person name="Jarju S."/>
            <person name="Secka A."/>
            <person name="Antonio M."/>
            <person name="Oren A."/>
            <person name="Chaudhuri R.R."/>
            <person name="La Ragione R."/>
            <person name="Hildebrand F."/>
            <person name="Pallen M.J."/>
        </authorList>
    </citation>
    <scope>NUCLEOTIDE SEQUENCE</scope>
    <source>
        <strain evidence="2">ChiSjej3B21-11622</strain>
    </source>
</reference>
<evidence type="ECO:0000313" key="2">
    <source>
        <dbReference type="EMBL" id="HIQ95748.1"/>
    </source>
</evidence>
<name>A0A9D1D0P6_9FIRM</name>
<dbReference type="Pfam" id="PF12730">
    <property type="entry name" value="ABC2_membrane_4"/>
    <property type="match status" value="1"/>
</dbReference>
<feature type="transmembrane region" description="Helical" evidence="1">
    <location>
        <begin position="214"/>
        <end position="235"/>
    </location>
</feature>
<organism evidence="2 3">
    <name type="scientific">Candidatus Limivivens merdigallinarum</name>
    <dbReference type="NCBI Taxonomy" id="2840859"/>
    <lineage>
        <taxon>Bacteria</taxon>
        <taxon>Bacillati</taxon>
        <taxon>Bacillota</taxon>
        <taxon>Clostridia</taxon>
        <taxon>Lachnospirales</taxon>
        <taxon>Lachnospiraceae</taxon>
        <taxon>Lachnospiraceae incertae sedis</taxon>
        <taxon>Candidatus Limivivens</taxon>
    </lineage>
</organism>
<keyword evidence="1" id="KW-0472">Membrane</keyword>